<comment type="caution">
    <text evidence="2">The sequence shown here is derived from an EMBL/GenBank/DDBJ whole genome shotgun (WGS) entry which is preliminary data.</text>
</comment>
<reference evidence="2 3" key="1">
    <citation type="submission" date="2019-07" db="EMBL/GenBank/DDBJ databases">
        <authorList>
            <person name="Kim J."/>
        </authorList>
    </citation>
    <scope>NUCLEOTIDE SEQUENCE [LARGE SCALE GENOMIC DNA]</scope>
    <source>
        <strain evidence="2 3">JC52</strain>
    </source>
</reference>
<dbReference type="PANTHER" id="PTHR37841:SF1">
    <property type="entry name" value="DUF3298 DOMAIN-CONTAINING PROTEIN"/>
    <property type="match status" value="1"/>
</dbReference>
<keyword evidence="3" id="KW-1185">Reference proteome</keyword>
<organism evidence="2 3">
    <name type="scientific">Paenibacillus cremeus</name>
    <dbReference type="NCBI Taxonomy" id="2163881"/>
    <lineage>
        <taxon>Bacteria</taxon>
        <taxon>Bacillati</taxon>
        <taxon>Bacillota</taxon>
        <taxon>Bacilli</taxon>
        <taxon>Bacillales</taxon>
        <taxon>Paenibacillaceae</taxon>
        <taxon>Paenibacillus</taxon>
    </lineage>
</organism>
<accession>A0A559K4Q9</accession>
<dbReference type="Proteomes" id="UP000317036">
    <property type="component" value="Unassembled WGS sequence"/>
</dbReference>
<evidence type="ECO:0000313" key="3">
    <source>
        <dbReference type="Proteomes" id="UP000317036"/>
    </source>
</evidence>
<keyword evidence="1" id="KW-0732">Signal</keyword>
<dbReference type="Pfam" id="PF14903">
    <property type="entry name" value="WG_beta_rep"/>
    <property type="match status" value="4"/>
</dbReference>
<feature type="signal peptide" evidence="1">
    <location>
        <begin position="1"/>
        <end position="23"/>
    </location>
</feature>
<dbReference type="SUPFAM" id="SSF69360">
    <property type="entry name" value="Cell wall binding repeat"/>
    <property type="match status" value="1"/>
</dbReference>
<feature type="chain" id="PRO_5021898893" evidence="1">
    <location>
        <begin position="24"/>
        <end position="356"/>
    </location>
</feature>
<proteinExistence type="predicted"/>
<dbReference type="EMBL" id="VNJI01000042">
    <property type="protein sequence ID" value="TVY07128.1"/>
    <property type="molecule type" value="Genomic_DNA"/>
</dbReference>
<protein>
    <submittedName>
        <fullName evidence="2">WG repeat-containing protein</fullName>
    </submittedName>
</protein>
<dbReference type="InterPro" id="IPR032774">
    <property type="entry name" value="WG_beta_rep"/>
</dbReference>
<dbReference type="RefSeq" id="WP_144852412.1">
    <property type="nucleotide sequence ID" value="NZ_VNJI01000042.1"/>
</dbReference>
<dbReference type="OrthoDB" id="210273at2"/>
<sequence length="356" mass="40243">MKKLISLTLTLVILLNLIPSAIADTDNNIMTPDIPSLNTTLGLGAFHNGLAWFRTSSVNGMDKYGFMNHAGEVVIKPQYSYVSDFNEGLAMVKTSLSHWQFIDNTGEVVLDLNTPYLQVENFKDDRALVLKSFPDGNIKYGYIDKSGKEVISAQFQFARSFSNGFAFVVKNNKMCFIDVNGIRISSEYENYDSYFRDTDTNFFKPGDFIDGVAKMEVMGLDAVSIFEINKQGEEMDIPDILRNYQEFYYDPSGNGLAWVYKDNLIGLVNTKTEKVIFEPKYNFNDSYYGGYTFHEGLAAVKADTGWTYIDVNGNWMFDPIFDRIGPFSEGVAYVEVKGKDGVYGYINSPLKRQAEH</sequence>
<gene>
    <name evidence="2" type="ORF">FPZ49_25405</name>
</gene>
<evidence type="ECO:0000313" key="2">
    <source>
        <dbReference type="EMBL" id="TVY07128.1"/>
    </source>
</evidence>
<evidence type="ECO:0000256" key="1">
    <source>
        <dbReference type="SAM" id="SignalP"/>
    </source>
</evidence>
<dbReference type="AlphaFoldDB" id="A0A559K4Q9"/>
<dbReference type="PANTHER" id="PTHR37841">
    <property type="entry name" value="GLR2918 PROTEIN"/>
    <property type="match status" value="1"/>
</dbReference>
<name>A0A559K4Q9_9BACL</name>